<dbReference type="Gene3D" id="1.10.10.10">
    <property type="entry name" value="Winged helix-like DNA-binding domain superfamily/Winged helix DNA-binding domain"/>
    <property type="match status" value="1"/>
</dbReference>
<dbReference type="GO" id="GO:0003700">
    <property type="term" value="F:DNA-binding transcription factor activity"/>
    <property type="evidence" value="ECO:0007669"/>
    <property type="project" value="InterPro"/>
</dbReference>
<dbReference type="CDD" id="cd00090">
    <property type="entry name" value="HTH_ARSR"/>
    <property type="match status" value="1"/>
</dbReference>
<evidence type="ECO:0000259" key="4">
    <source>
        <dbReference type="PROSITE" id="PS50987"/>
    </source>
</evidence>
<comment type="caution">
    <text evidence="5">The sequence shown here is derived from an EMBL/GenBank/DDBJ whole genome shotgun (WGS) entry which is preliminary data.</text>
</comment>
<evidence type="ECO:0000256" key="2">
    <source>
        <dbReference type="ARBA" id="ARBA00023125"/>
    </source>
</evidence>
<evidence type="ECO:0000256" key="3">
    <source>
        <dbReference type="ARBA" id="ARBA00023163"/>
    </source>
</evidence>
<dbReference type="InterPro" id="IPR036388">
    <property type="entry name" value="WH-like_DNA-bd_sf"/>
</dbReference>
<dbReference type="PANTHER" id="PTHR33154:SF33">
    <property type="entry name" value="TRANSCRIPTIONAL REPRESSOR SDPR"/>
    <property type="match status" value="1"/>
</dbReference>
<name>A0A073JWI5_9BACI</name>
<keyword evidence="6" id="KW-1185">Reference proteome</keyword>
<dbReference type="OrthoDB" id="9798835at2"/>
<dbReference type="EMBL" id="JOTN01000012">
    <property type="protein sequence ID" value="KEK18621.1"/>
    <property type="molecule type" value="Genomic_DNA"/>
</dbReference>
<dbReference type="Proteomes" id="UP000027822">
    <property type="component" value="Unassembled WGS sequence"/>
</dbReference>
<dbReference type="PROSITE" id="PS50987">
    <property type="entry name" value="HTH_ARSR_2"/>
    <property type="match status" value="1"/>
</dbReference>
<dbReference type="eggNOG" id="COG0640">
    <property type="taxonomic scope" value="Bacteria"/>
</dbReference>
<dbReference type="InterPro" id="IPR036390">
    <property type="entry name" value="WH_DNA-bd_sf"/>
</dbReference>
<organism evidence="5 6">
    <name type="scientific">Bacillus manliponensis</name>
    <dbReference type="NCBI Taxonomy" id="574376"/>
    <lineage>
        <taxon>Bacteria</taxon>
        <taxon>Bacillati</taxon>
        <taxon>Bacillota</taxon>
        <taxon>Bacilli</taxon>
        <taxon>Bacillales</taxon>
        <taxon>Bacillaceae</taxon>
        <taxon>Bacillus</taxon>
        <taxon>Bacillus cereus group</taxon>
    </lineage>
</organism>
<dbReference type="SMART" id="SM00418">
    <property type="entry name" value="HTH_ARSR"/>
    <property type="match status" value="1"/>
</dbReference>
<protein>
    <recommendedName>
        <fullName evidence="4">HTH arsR-type domain-containing protein</fullName>
    </recommendedName>
</protein>
<gene>
    <name evidence="5" type="ORF">BAMA_03680</name>
</gene>
<dbReference type="GO" id="GO:0003677">
    <property type="term" value="F:DNA binding"/>
    <property type="evidence" value="ECO:0007669"/>
    <property type="project" value="UniProtKB-KW"/>
</dbReference>
<dbReference type="RefSeq" id="WP_034640149.1">
    <property type="nucleotide sequence ID" value="NZ_CBCSJC010000017.1"/>
</dbReference>
<keyword evidence="1" id="KW-0805">Transcription regulation</keyword>
<keyword evidence="3" id="KW-0804">Transcription</keyword>
<proteinExistence type="predicted"/>
<feature type="domain" description="HTH arsR-type" evidence="4">
    <location>
        <begin position="1"/>
        <end position="110"/>
    </location>
</feature>
<dbReference type="STRING" id="574376.BAMA_03680"/>
<evidence type="ECO:0000313" key="6">
    <source>
        <dbReference type="Proteomes" id="UP000027822"/>
    </source>
</evidence>
<dbReference type="PANTHER" id="PTHR33154">
    <property type="entry name" value="TRANSCRIPTIONAL REGULATOR, ARSR FAMILY"/>
    <property type="match status" value="1"/>
</dbReference>
<dbReference type="AlphaFoldDB" id="A0A073JWI5"/>
<keyword evidence="2" id="KW-0238">DNA-binding</keyword>
<accession>A0A073JWI5</accession>
<dbReference type="InterPro" id="IPR051081">
    <property type="entry name" value="HTH_MetalResp_TranReg"/>
</dbReference>
<dbReference type="SUPFAM" id="SSF46785">
    <property type="entry name" value="Winged helix' DNA-binding domain"/>
    <property type="match status" value="1"/>
</dbReference>
<sequence>MKTKNELEILSVIKALNDPIRIQILYVLKNGRDHESLIPQSPDLHAAICPKDILRLILKEGIHVSYSKLSYHLKEMKAAGIISEKREGKNIYYQLNREPLLKMASWLSMM</sequence>
<dbReference type="InterPro" id="IPR001845">
    <property type="entry name" value="HTH_ArsR_DNA-bd_dom"/>
</dbReference>
<reference evidence="5 6" key="1">
    <citation type="submission" date="2014-06" db="EMBL/GenBank/DDBJ databases">
        <title>Draft genome sequence of Bacillus manliponensis JCM 15802 (MCCC 1A00708).</title>
        <authorList>
            <person name="Lai Q."/>
            <person name="Liu Y."/>
            <person name="Shao Z."/>
        </authorList>
    </citation>
    <scope>NUCLEOTIDE SEQUENCE [LARGE SCALE GENOMIC DNA]</scope>
    <source>
        <strain evidence="5 6">JCM 15802</strain>
    </source>
</reference>
<dbReference type="InterPro" id="IPR011991">
    <property type="entry name" value="ArsR-like_HTH"/>
</dbReference>
<evidence type="ECO:0000256" key="1">
    <source>
        <dbReference type="ARBA" id="ARBA00023015"/>
    </source>
</evidence>
<evidence type="ECO:0000313" key="5">
    <source>
        <dbReference type="EMBL" id="KEK18621.1"/>
    </source>
</evidence>